<dbReference type="InterPro" id="IPR035919">
    <property type="entry name" value="EAL_sf"/>
</dbReference>
<comment type="caution">
    <text evidence="2">The sequence shown here is derived from an EMBL/GenBank/DDBJ whole genome shotgun (WGS) entry which is preliminary data.</text>
</comment>
<gene>
    <name evidence="2" type="ORF">J2X15_003956</name>
</gene>
<dbReference type="RefSeq" id="WP_310346223.1">
    <property type="nucleotide sequence ID" value="NZ_JAVDXO010000012.1"/>
</dbReference>
<dbReference type="PROSITE" id="PS50883">
    <property type="entry name" value="EAL"/>
    <property type="match status" value="1"/>
</dbReference>
<dbReference type="Gene3D" id="3.20.20.450">
    <property type="entry name" value="EAL domain"/>
    <property type="match status" value="1"/>
</dbReference>
<dbReference type="SMART" id="SM00052">
    <property type="entry name" value="EAL"/>
    <property type="match status" value="1"/>
</dbReference>
<dbReference type="InterPro" id="IPR001633">
    <property type="entry name" value="EAL_dom"/>
</dbReference>
<dbReference type="EMBL" id="JAVDXO010000012">
    <property type="protein sequence ID" value="MDR7308640.1"/>
    <property type="molecule type" value="Genomic_DNA"/>
</dbReference>
<dbReference type="CDD" id="cd01948">
    <property type="entry name" value="EAL"/>
    <property type="match status" value="1"/>
</dbReference>
<evidence type="ECO:0000259" key="1">
    <source>
        <dbReference type="PROSITE" id="PS50883"/>
    </source>
</evidence>
<dbReference type="Pfam" id="PF00563">
    <property type="entry name" value="EAL"/>
    <property type="match status" value="1"/>
</dbReference>
<accession>A0ABU1ZSX3</accession>
<feature type="domain" description="EAL" evidence="1">
    <location>
        <begin position="16"/>
        <end position="266"/>
    </location>
</feature>
<dbReference type="SUPFAM" id="SSF141868">
    <property type="entry name" value="EAL domain-like"/>
    <property type="match status" value="1"/>
</dbReference>
<evidence type="ECO:0000313" key="3">
    <source>
        <dbReference type="Proteomes" id="UP001268089"/>
    </source>
</evidence>
<name>A0ABU1ZSX3_9BURK</name>
<dbReference type="InterPro" id="IPR050706">
    <property type="entry name" value="Cyclic-di-GMP_PDE-like"/>
</dbReference>
<keyword evidence="3" id="KW-1185">Reference proteome</keyword>
<protein>
    <submittedName>
        <fullName evidence="2">EAL domain-containing protein (Putative c-di-GMP-specific phosphodiesterase class I)</fullName>
    </submittedName>
</protein>
<evidence type="ECO:0000313" key="2">
    <source>
        <dbReference type="EMBL" id="MDR7308640.1"/>
    </source>
</evidence>
<proteinExistence type="predicted"/>
<sequence>MSAMPLFHRLLQRWPAKNPPHPLQVLLDQGKLGTLYQPIIALQTGEIDGHEALARGHSGTELPPVLLDSAQAIQLQTELELASAGLALQGWGYPHTQGRMYLSFSAATLATLSETEALSRLHELFQASGVPCKRIVVEVTNHRKIDDLAALARATTALQAQGCAIALDDIKASQRSLNLWMQLKPSIVKMDGRMTTDLQNDPAKAKVLRSLAAFGFKTGASLVAKAVEDADNLRIVRDSGVQLAQGRFLGFPSPSVVETLNLRARQVLTEKWAPHDPASQPAELIATDTGPQGLQWFD</sequence>
<dbReference type="Proteomes" id="UP001268089">
    <property type="component" value="Unassembled WGS sequence"/>
</dbReference>
<reference evidence="2 3" key="1">
    <citation type="submission" date="2023-07" db="EMBL/GenBank/DDBJ databases">
        <title>Sorghum-associated microbial communities from plants grown in Nebraska, USA.</title>
        <authorList>
            <person name="Schachtman D."/>
        </authorList>
    </citation>
    <scope>NUCLEOTIDE SEQUENCE [LARGE SCALE GENOMIC DNA]</scope>
    <source>
        <strain evidence="2 3">BE308</strain>
    </source>
</reference>
<dbReference type="PANTHER" id="PTHR33121:SF76">
    <property type="entry name" value="SIGNALING PROTEIN"/>
    <property type="match status" value="1"/>
</dbReference>
<organism evidence="2 3">
    <name type="scientific">Rhodoferax saidenbachensis</name>
    <dbReference type="NCBI Taxonomy" id="1484693"/>
    <lineage>
        <taxon>Bacteria</taxon>
        <taxon>Pseudomonadati</taxon>
        <taxon>Pseudomonadota</taxon>
        <taxon>Betaproteobacteria</taxon>
        <taxon>Burkholderiales</taxon>
        <taxon>Comamonadaceae</taxon>
        <taxon>Rhodoferax</taxon>
    </lineage>
</organism>
<dbReference type="PANTHER" id="PTHR33121">
    <property type="entry name" value="CYCLIC DI-GMP PHOSPHODIESTERASE PDEF"/>
    <property type="match status" value="1"/>
</dbReference>